<dbReference type="Gene3D" id="3.30.420.10">
    <property type="entry name" value="Ribonuclease H-like superfamily/Ribonuclease H"/>
    <property type="match status" value="1"/>
</dbReference>
<name>A0A0B7NEB8_9FUNG</name>
<evidence type="ECO:0000256" key="1">
    <source>
        <dbReference type="SAM" id="MobiDB-lite"/>
    </source>
</evidence>
<dbReference type="GO" id="GO:0003676">
    <property type="term" value="F:nucleic acid binding"/>
    <property type="evidence" value="ECO:0007669"/>
    <property type="project" value="InterPro"/>
</dbReference>
<dbReference type="OrthoDB" id="2283132at2759"/>
<keyword evidence="3" id="KW-1185">Reference proteome</keyword>
<sequence length="222" mass="25342">MKEDPEWDIYDKLTNKVNRAGSQLQEEHKHFLINLFDEQPQATRQDTVDALTAAFEGFSLKETQRITRRLAAKNSPDTLLRRKECVEKWSQTDMDYLSNCVFVDESAFDINNMRPSTARYAKGTPAIVTTPSTRAVSHTILGAISAMDVVNIEIRLSDSKPKRIKADGSRKRKQPQPKKPASKGTITGHHMFFLQNSMNFMDQFPEIKGFYIVMDQCPNTHC</sequence>
<dbReference type="EMBL" id="LN732614">
    <property type="protein sequence ID" value="CEP15761.1"/>
    <property type="molecule type" value="Genomic_DNA"/>
</dbReference>
<evidence type="ECO:0008006" key="4">
    <source>
        <dbReference type="Google" id="ProtNLM"/>
    </source>
</evidence>
<dbReference type="AlphaFoldDB" id="A0A0B7NEB8"/>
<feature type="region of interest" description="Disordered" evidence="1">
    <location>
        <begin position="161"/>
        <end position="185"/>
    </location>
</feature>
<reference evidence="2 3" key="1">
    <citation type="submission" date="2014-09" db="EMBL/GenBank/DDBJ databases">
        <authorList>
            <person name="Ellenberger Sabrina"/>
        </authorList>
    </citation>
    <scope>NUCLEOTIDE SEQUENCE [LARGE SCALE GENOMIC DNA]</scope>
    <source>
        <strain evidence="2 3">CBS 412.66</strain>
    </source>
</reference>
<gene>
    <name evidence="2" type="primary">PARPA_10001.1 scaffold 39144</name>
</gene>
<organism evidence="2 3">
    <name type="scientific">Parasitella parasitica</name>
    <dbReference type="NCBI Taxonomy" id="35722"/>
    <lineage>
        <taxon>Eukaryota</taxon>
        <taxon>Fungi</taxon>
        <taxon>Fungi incertae sedis</taxon>
        <taxon>Mucoromycota</taxon>
        <taxon>Mucoromycotina</taxon>
        <taxon>Mucoromycetes</taxon>
        <taxon>Mucorales</taxon>
        <taxon>Mucorineae</taxon>
        <taxon>Mucoraceae</taxon>
        <taxon>Parasitella</taxon>
    </lineage>
</organism>
<evidence type="ECO:0000313" key="3">
    <source>
        <dbReference type="Proteomes" id="UP000054107"/>
    </source>
</evidence>
<evidence type="ECO:0000313" key="2">
    <source>
        <dbReference type="EMBL" id="CEP15761.1"/>
    </source>
</evidence>
<protein>
    <recommendedName>
        <fullName evidence="4">Tc1-like transposase DDE domain-containing protein</fullName>
    </recommendedName>
</protein>
<dbReference type="Proteomes" id="UP000054107">
    <property type="component" value="Unassembled WGS sequence"/>
</dbReference>
<accession>A0A0B7NEB8</accession>
<dbReference type="STRING" id="35722.A0A0B7NEB8"/>
<dbReference type="InterPro" id="IPR036397">
    <property type="entry name" value="RNaseH_sf"/>
</dbReference>
<proteinExistence type="predicted"/>